<dbReference type="STRING" id="393595.ABO_2549"/>
<organism evidence="1 2">
    <name type="scientific">Alcanivorax borkumensis (strain ATCC 700651 / DSM 11573 / NCIMB 13689 / SK2)</name>
    <dbReference type="NCBI Taxonomy" id="393595"/>
    <lineage>
        <taxon>Bacteria</taxon>
        <taxon>Pseudomonadati</taxon>
        <taxon>Pseudomonadota</taxon>
        <taxon>Gammaproteobacteria</taxon>
        <taxon>Oceanospirillales</taxon>
        <taxon>Alcanivoracaceae</taxon>
        <taxon>Alcanivorax</taxon>
    </lineage>
</organism>
<keyword evidence="2" id="KW-1185">Reference proteome</keyword>
<sequence>MMQDMSMLSPALDTLPRVFTLSDLKQLQPEESERALDCVLRWLESGVVKQVAPPRPVFYRVVLGDPLSDEDRCRALQRAFPSLVMVAGSALWRQGLSRQQDSVLECCVAEVELSCHLPDVRLHWRPPAWWSVIRLAGGIAGDYHGVPMLNAELALADASTFAGVWMPDREAVDWSRLSTARLSEASDYLRKLRPR</sequence>
<name>Q0VLF1_ALCBS</name>
<reference evidence="1 2" key="1">
    <citation type="journal article" date="2006" name="Nat. Biotechnol.">
        <title>Genome sequence of the ubiquitous hydrocarbon-degrading marine bacterium Alcanivorax borkumensis.</title>
        <authorList>
            <person name="Schneiker S."/>
            <person name="Martins dos Santos V.A.P."/>
            <person name="Bartels D."/>
            <person name="Bekel T."/>
            <person name="Brecht M."/>
            <person name="Buhrmester J."/>
            <person name="Chernikova T.N."/>
            <person name="Denaro R."/>
            <person name="Ferrer M."/>
            <person name="Gertler C."/>
            <person name="Goesmann A."/>
            <person name="Golyshina O.V."/>
            <person name="Kaminski F."/>
            <person name="Khachane A.N."/>
            <person name="Lang S."/>
            <person name="Linke B."/>
            <person name="McHardy A.C."/>
            <person name="Meyer F."/>
            <person name="Nechitaylo T."/>
            <person name="Puehler A."/>
            <person name="Regenhardt D."/>
            <person name="Rupp O."/>
            <person name="Sabirova J.S."/>
            <person name="Selbitschka W."/>
            <person name="Yakimov M.M."/>
            <person name="Timmis K.N."/>
            <person name="Vorhoelter F.-J."/>
            <person name="Weidner S."/>
            <person name="Kaiser O."/>
            <person name="Golyshin P.N."/>
        </authorList>
    </citation>
    <scope>NUCLEOTIDE SEQUENCE [LARGE SCALE GENOMIC DNA]</scope>
    <source>
        <strain evidence="2">ATCC 700651 / DSM 11573 / NCIMB 13689 / SK2</strain>
    </source>
</reference>
<dbReference type="eggNOG" id="ENOG502ZUUG">
    <property type="taxonomic scope" value="Bacteria"/>
</dbReference>
<gene>
    <name evidence="1" type="ordered locus">ABO_2549</name>
</gene>
<proteinExistence type="predicted"/>
<dbReference type="EMBL" id="AM286690">
    <property type="protein sequence ID" value="CAL17997.1"/>
    <property type="molecule type" value="Genomic_DNA"/>
</dbReference>
<dbReference type="Proteomes" id="UP000008871">
    <property type="component" value="Chromosome"/>
</dbReference>
<evidence type="ECO:0000313" key="1">
    <source>
        <dbReference type="EMBL" id="CAL17997.1"/>
    </source>
</evidence>
<evidence type="ECO:0000313" key="2">
    <source>
        <dbReference type="Proteomes" id="UP000008871"/>
    </source>
</evidence>
<dbReference type="KEGG" id="abo:ABO_2549"/>
<accession>Q0VLF1</accession>
<dbReference type="HOGENOM" id="CLU_1399905_0_0_6"/>
<protein>
    <submittedName>
        <fullName evidence="1">Uncharacterized protein</fullName>
    </submittedName>
</protein>
<dbReference type="AlphaFoldDB" id="Q0VLF1"/>